<evidence type="ECO:0000256" key="15">
    <source>
        <dbReference type="RuleBase" id="RU000485"/>
    </source>
</evidence>
<feature type="active site" description="Proton donor" evidence="13">
    <location>
        <position position="190"/>
    </location>
</feature>
<evidence type="ECO:0000256" key="13">
    <source>
        <dbReference type="PIRSR" id="PIRSR000109-1"/>
    </source>
</evidence>
<sequence length="463" mass="51589">MNKSKIAIIGLAVMGQNLARNIANNGHKISVYNRTTKVMNEFIDEYGSENLEGYEDLCTLAKSLEKPRIIGLMIKSGPAIDSVIESITQFLEDGDIIVDFGNSNYQDTIKREKKLKEKNLKFFGCGVSGGEEGALNGPSLMPGGDKETYECIEPILKSIAAKDFKGKDCVTYLGQDGSGHYLKMVHNGIEYGIMQMMAEVYGILKNGFGLKAGEISKIFANYNEGKLKSYLCEIAVPILAKKEGEDYLIDKVLDSAAQKGTGRLTAIESLERGVGLSVITQSVYARVYSSFKNTRTELSKLYEKGTHKIEDDLEEFTKILENALYIGVIISYAQGFRLLEVASDEQNWDLNFSEISRIWQGGCIIRAKVLESFETLFVSGEKNLLKMPEVAKYINENIDDLRYVVGLSAMNALPTLSLSSALNSFEYITQERSTANFIQGLRDYFGAHTFKRTDKEGTFHSEW</sequence>
<dbReference type="UniPathway" id="UPA00115">
    <property type="reaction ID" value="UER00410"/>
</dbReference>
<evidence type="ECO:0000256" key="1">
    <source>
        <dbReference type="ARBA" id="ARBA00002526"/>
    </source>
</evidence>
<feature type="binding site" description="in other chain" evidence="14">
    <location>
        <position position="286"/>
    </location>
    <ligand>
        <name>substrate</name>
        <note>ligand shared between dimeric partners</note>
    </ligand>
</feature>
<evidence type="ECO:0000256" key="10">
    <source>
        <dbReference type="ARBA" id="ARBA00023126"/>
    </source>
</evidence>
<dbReference type="NCBIfam" id="TIGR00873">
    <property type="entry name" value="gnd"/>
    <property type="match status" value="1"/>
</dbReference>
<reference evidence="17" key="1">
    <citation type="submission" date="2020-01" db="EMBL/GenBank/DDBJ databases">
        <authorList>
            <person name="Meier V. D."/>
            <person name="Meier V D."/>
        </authorList>
    </citation>
    <scope>NUCLEOTIDE SEQUENCE</scope>
    <source>
        <strain evidence="17">HLG_WM_MAG_12</strain>
    </source>
</reference>
<evidence type="ECO:0000256" key="4">
    <source>
        <dbReference type="ARBA" id="ARBA00011738"/>
    </source>
</evidence>
<keyword evidence="8 12" id="KW-0560">Oxidoreductase</keyword>
<dbReference type="Gene3D" id="3.40.50.720">
    <property type="entry name" value="NAD(P)-binding Rossmann-like Domain"/>
    <property type="match status" value="1"/>
</dbReference>
<feature type="binding site" description="in other chain" evidence="14">
    <location>
        <begin position="186"/>
        <end position="187"/>
    </location>
    <ligand>
        <name>substrate</name>
        <note>ligand shared between dimeric partners</note>
    </ligand>
</feature>
<feature type="domain" description="6-phosphogluconate dehydrogenase C-terminal" evidence="16">
    <location>
        <begin position="179"/>
        <end position="463"/>
    </location>
</feature>
<dbReference type="Pfam" id="PF03446">
    <property type="entry name" value="NAD_binding_2"/>
    <property type="match status" value="1"/>
</dbReference>
<dbReference type="InterPro" id="IPR006113">
    <property type="entry name" value="6PGDH_Gnd/GntZ"/>
</dbReference>
<feature type="binding site" description="in other chain" evidence="14">
    <location>
        <begin position="128"/>
        <end position="130"/>
    </location>
    <ligand>
        <name>substrate</name>
        <note>ligand shared between dimeric partners</note>
    </ligand>
</feature>
<dbReference type="InterPro" id="IPR006183">
    <property type="entry name" value="Pgluconate_DH"/>
</dbReference>
<dbReference type="FunFam" id="3.40.50.720:FF:000007">
    <property type="entry name" value="6-phosphogluconate dehydrogenase, decarboxylating"/>
    <property type="match status" value="1"/>
</dbReference>
<evidence type="ECO:0000313" key="17">
    <source>
        <dbReference type="EMBL" id="CAA6813982.1"/>
    </source>
</evidence>
<feature type="binding site" evidence="14">
    <location>
        <position position="448"/>
    </location>
    <ligand>
        <name>substrate</name>
        <note>ligand shared between dimeric partners</note>
    </ligand>
</feature>
<dbReference type="FunFam" id="1.10.1040.10:FF:000032">
    <property type="entry name" value="6-phosphogluconate dehydrogenase, decarboxylating"/>
    <property type="match status" value="1"/>
</dbReference>
<evidence type="ECO:0000256" key="11">
    <source>
        <dbReference type="ARBA" id="ARBA00048640"/>
    </source>
</evidence>
<evidence type="ECO:0000256" key="8">
    <source>
        <dbReference type="ARBA" id="ARBA00023002"/>
    </source>
</evidence>
<dbReference type="EC" id="1.1.1.44" evidence="5 12"/>
<evidence type="ECO:0000256" key="7">
    <source>
        <dbReference type="ARBA" id="ARBA00022857"/>
    </source>
</evidence>
<dbReference type="PRINTS" id="PR00076">
    <property type="entry name" value="6PGDHDRGNASE"/>
</dbReference>
<dbReference type="SMART" id="SM01350">
    <property type="entry name" value="6PGD"/>
    <property type="match status" value="1"/>
</dbReference>
<feature type="binding site" description="in other chain" evidence="14">
    <location>
        <position position="259"/>
    </location>
    <ligand>
        <name>substrate</name>
        <note>ligand shared between dimeric partners</note>
    </ligand>
</feature>
<comment type="function">
    <text evidence="1 12">Catalyzes the oxidative decarboxylation of 6-phosphogluconate to ribulose 5-phosphate and CO(2), with concomitant reduction of NADP to NADPH.</text>
</comment>
<protein>
    <recommendedName>
        <fullName evidence="6 12">6-phosphogluconate dehydrogenase, decarboxylating</fullName>
        <ecNumber evidence="5 12">1.1.1.44</ecNumber>
    </recommendedName>
</protein>
<dbReference type="GO" id="GO:0006098">
    <property type="term" value="P:pentose-phosphate shunt"/>
    <property type="evidence" value="ECO:0007669"/>
    <property type="project" value="UniProtKB-UniPathway"/>
</dbReference>
<dbReference type="InterPro" id="IPR008927">
    <property type="entry name" value="6-PGluconate_DH-like_C_sf"/>
</dbReference>
<dbReference type="Pfam" id="PF00393">
    <property type="entry name" value="6PGD"/>
    <property type="match status" value="1"/>
</dbReference>
<dbReference type="GO" id="GO:0019521">
    <property type="term" value="P:D-gluconate metabolic process"/>
    <property type="evidence" value="ECO:0007669"/>
    <property type="project" value="UniProtKB-KW"/>
</dbReference>
<feature type="active site" description="Proton acceptor" evidence="13">
    <location>
        <position position="183"/>
    </location>
</feature>
<gene>
    <name evidence="17" type="ORF">HELGO_WM24335</name>
</gene>
<dbReference type="InterPro" id="IPR036291">
    <property type="entry name" value="NAD(P)-bd_dom_sf"/>
</dbReference>
<dbReference type="Gene3D" id="1.20.5.320">
    <property type="entry name" value="6-Phosphogluconate Dehydrogenase, domain 3"/>
    <property type="match status" value="1"/>
</dbReference>
<proteinExistence type="inferred from homology"/>
<organism evidence="17">
    <name type="scientific">uncultured Campylobacterales bacterium</name>
    <dbReference type="NCBI Taxonomy" id="352960"/>
    <lineage>
        <taxon>Bacteria</taxon>
        <taxon>Pseudomonadati</taxon>
        <taxon>Campylobacterota</taxon>
        <taxon>Epsilonproteobacteria</taxon>
        <taxon>Campylobacterales</taxon>
        <taxon>environmental samples</taxon>
    </lineage>
</organism>
<evidence type="ECO:0000256" key="12">
    <source>
        <dbReference type="PIRNR" id="PIRNR000109"/>
    </source>
</evidence>
<evidence type="ECO:0000259" key="16">
    <source>
        <dbReference type="SMART" id="SM01350"/>
    </source>
</evidence>
<dbReference type="InterPro" id="IPR006114">
    <property type="entry name" value="6PGDH_C"/>
</dbReference>
<comment type="similarity">
    <text evidence="3 12 15">Belongs to the 6-phosphogluconate dehydrogenase family.</text>
</comment>
<keyword evidence="7 12" id="KW-0521">NADP</keyword>
<evidence type="ECO:0000256" key="6">
    <source>
        <dbReference type="ARBA" id="ARBA00018193"/>
    </source>
</evidence>
<dbReference type="GO" id="GO:0004616">
    <property type="term" value="F:phosphogluconate dehydrogenase (decarboxylating) activity"/>
    <property type="evidence" value="ECO:0007669"/>
    <property type="project" value="UniProtKB-EC"/>
</dbReference>
<name>A0A6S6TF89_9BACT</name>
<evidence type="ECO:0000256" key="9">
    <source>
        <dbReference type="ARBA" id="ARBA00023064"/>
    </source>
</evidence>
<feature type="binding site" description="in other chain" evidence="14">
    <location>
        <position position="102"/>
    </location>
    <ligand>
        <name>substrate</name>
        <note>ligand shared between dimeric partners</note>
    </ligand>
</feature>
<dbReference type="PIRSF" id="PIRSF000109">
    <property type="entry name" value="6PGD"/>
    <property type="match status" value="1"/>
</dbReference>
<dbReference type="NCBIfam" id="NF006765">
    <property type="entry name" value="PRK09287.1"/>
    <property type="match status" value="1"/>
</dbReference>
<dbReference type="EMBL" id="CACVAW010000060">
    <property type="protein sequence ID" value="CAA6813982.1"/>
    <property type="molecule type" value="Genomic_DNA"/>
</dbReference>
<dbReference type="SUPFAM" id="SSF48179">
    <property type="entry name" value="6-phosphogluconate dehydrogenase C-terminal domain-like"/>
    <property type="match status" value="1"/>
</dbReference>
<dbReference type="GO" id="GO:0050661">
    <property type="term" value="F:NADP binding"/>
    <property type="evidence" value="ECO:0007669"/>
    <property type="project" value="InterPro"/>
</dbReference>
<comment type="catalytic activity">
    <reaction evidence="11 12 15">
        <text>6-phospho-D-gluconate + NADP(+) = D-ribulose 5-phosphate + CO2 + NADPH</text>
        <dbReference type="Rhea" id="RHEA:10116"/>
        <dbReference type="ChEBI" id="CHEBI:16526"/>
        <dbReference type="ChEBI" id="CHEBI:57783"/>
        <dbReference type="ChEBI" id="CHEBI:58121"/>
        <dbReference type="ChEBI" id="CHEBI:58349"/>
        <dbReference type="ChEBI" id="CHEBI:58759"/>
        <dbReference type="EC" id="1.1.1.44"/>
    </reaction>
</comment>
<dbReference type="AlphaFoldDB" id="A0A6S6TF89"/>
<dbReference type="PANTHER" id="PTHR11811">
    <property type="entry name" value="6-PHOSPHOGLUCONATE DEHYDROGENASE"/>
    <property type="match status" value="1"/>
</dbReference>
<evidence type="ECO:0000256" key="14">
    <source>
        <dbReference type="PIRSR" id="PIRSR000109-2"/>
    </source>
</evidence>
<dbReference type="InterPro" id="IPR013328">
    <property type="entry name" value="6PGD_dom2"/>
</dbReference>
<evidence type="ECO:0000256" key="2">
    <source>
        <dbReference type="ARBA" id="ARBA00004874"/>
    </source>
</evidence>
<dbReference type="Gene3D" id="1.10.1040.10">
    <property type="entry name" value="N-(1-d-carboxylethyl)-l-norvaline Dehydrogenase, domain 2"/>
    <property type="match status" value="1"/>
</dbReference>
<dbReference type="SUPFAM" id="SSF51735">
    <property type="entry name" value="NAD(P)-binding Rossmann-fold domains"/>
    <property type="match status" value="1"/>
</dbReference>
<feature type="binding site" description="in other chain" evidence="14">
    <location>
        <position position="191"/>
    </location>
    <ligand>
        <name>substrate</name>
        <note>ligand shared between dimeric partners</note>
    </ligand>
</feature>
<keyword evidence="10 12" id="KW-0570">Pentose shunt</keyword>
<comment type="pathway">
    <text evidence="2 12 15">Carbohydrate degradation; pentose phosphate pathway; D-ribulose 5-phosphate from D-glucose 6-phosphate (oxidative stage): step 3/3.</text>
</comment>
<accession>A0A6S6TF89</accession>
<evidence type="ECO:0000256" key="5">
    <source>
        <dbReference type="ARBA" id="ARBA00013011"/>
    </source>
</evidence>
<dbReference type="InterPro" id="IPR006115">
    <property type="entry name" value="6PGDH_NADP-bd"/>
</dbReference>
<evidence type="ECO:0000256" key="3">
    <source>
        <dbReference type="ARBA" id="ARBA00008419"/>
    </source>
</evidence>
<keyword evidence="9 15" id="KW-0311">Gluconate utilization</keyword>
<feature type="binding site" evidence="14">
    <location>
        <position position="442"/>
    </location>
    <ligand>
        <name>substrate</name>
        <note>ligand shared between dimeric partners</note>
    </ligand>
</feature>
<comment type="subunit">
    <text evidence="4 12">Homodimer.</text>
</comment>